<dbReference type="InterPro" id="IPR005540">
    <property type="entry name" value="KNOX1"/>
</dbReference>
<feature type="domain" description="KNOX1" evidence="4">
    <location>
        <begin position="39"/>
        <end position="83"/>
    </location>
</feature>
<name>A0AAD8SVG5_LOLMU</name>
<feature type="compositionally biased region" description="Low complexity" evidence="3">
    <location>
        <begin position="170"/>
        <end position="196"/>
    </location>
</feature>
<dbReference type="EMBL" id="JAUUTY010000003">
    <property type="protein sequence ID" value="KAK1664514.1"/>
    <property type="molecule type" value="Genomic_DNA"/>
</dbReference>
<feature type="domain" description="KNOX2" evidence="5">
    <location>
        <begin position="84"/>
        <end position="135"/>
    </location>
</feature>
<dbReference type="PANTHER" id="PTHR48452">
    <property type="entry name" value="FUSED COMPOUND LEAF 1"/>
    <property type="match status" value="1"/>
</dbReference>
<keyword evidence="2" id="KW-0539">Nucleus</keyword>
<evidence type="ECO:0000313" key="6">
    <source>
        <dbReference type="EMBL" id="KAK1664514.1"/>
    </source>
</evidence>
<evidence type="ECO:0000256" key="1">
    <source>
        <dbReference type="ARBA" id="ARBA00004123"/>
    </source>
</evidence>
<dbReference type="SMART" id="SM01255">
    <property type="entry name" value="KNOX1"/>
    <property type="match status" value="1"/>
</dbReference>
<dbReference type="InterPro" id="IPR005541">
    <property type="entry name" value="KNOX2"/>
</dbReference>
<dbReference type="GO" id="GO:0005634">
    <property type="term" value="C:nucleus"/>
    <property type="evidence" value="ECO:0007669"/>
    <property type="project" value="UniProtKB-SubCell"/>
</dbReference>
<dbReference type="Pfam" id="PF03790">
    <property type="entry name" value="KNOX1"/>
    <property type="match status" value="1"/>
</dbReference>
<comment type="caution">
    <text evidence="6">The sequence shown here is derived from an EMBL/GenBank/DDBJ whole genome shotgun (WGS) entry which is preliminary data.</text>
</comment>
<protein>
    <submittedName>
        <fullName evidence="6">Uncharacterized protein</fullName>
    </submittedName>
</protein>
<evidence type="ECO:0000256" key="2">
    <source>
        <dbReference type="ARBA" id="ARBA00023242"/>
    </source>
</evidence>
<dbReference type="SMART" id="SM01256">
    <property type="entry name" value="KNOX2"/>
    <property type="match status" value="1"/>
</dbReference>
<dbReference type="AlphaFoldDB" id="A0AAD8SVG5"/>
<gene>
    <name evidence="6" type="ORF">QYE76_052673</name>
</gene>
<evidence type="ECO:0000313" key="7">
    <source>
        <dbReference type="Proteomes" id="UP001231189"/>
    </source>
</evidence>
<evidence type="ECO:0000256" key="3">
    <source>
        <dbReference type="SAM" id="MobiDB-lite"/>
    </source>
</evidence>
<evidence type="ECO:0000259" key="5">
    <source>
        <dbReference type="SMART" id="SM01256"/>
    </source>
</evidence>
<evidence type="ECO:0000259" key="4">
    <source>
        <dbReference type="SMART" id="SM01255"/>
    </source>
</evidence>
<feature type="compositionally biased region" description="Basic and acidic residues" evidence="3">
    <location>
        <begin position="207"/>
        <end position="222"/>
    </location>
</feature>
<dbReference type="PANTHER" id="PTHR48452:SF1">
    <property type="entry name" value="FUSED COMPOUND LEAF 1"/>
    <property type="match status" value="1"/>
</dbReference>
<feature type="region of interest" description="Disordered" evidence="3">
    <location>
        <begin position="157"/>
        <end position="228"/>
    </location>
</feature>
<reference evidence="6" key="1">
    <citation type="submission" date="2023-07" db="EMBL/GenBank/DDBJ databases">
        <title>A chromosome-level genome assembly of Lolium multiflorum.</title>
        <authorList>
            <person name="Chen Y."/>
            <person name="Copetti D."/>
            <person name="Kolliker R."/>
            <person name="Studer B."/>
        </authorList>
    </citation>
    <scope>NUCLEOTIDE SEQUENCE</scope>
    <source>
        <strain evidence="6">02402/16</strain>
        <tissue evidence="6">Leaf</tissue>
    </source>
</reference>
<keyword evidence="7" id="KW-1185">Reference proteome</keyword>
<dbReference type="GO" id="GO:0003677">
    <property type="term" value="F:DNA binding"/>
    <property type="evidence" value="ECO:0007669"/>
    <property type="project" value="InterPro"/>
</dbReference>
<sequence>MEDLYSIHPGISRVGGAASEASSGVGVDAGGPSTSDLTELMKAQIASHPRYPTLLSAYIECRKVGAPPEVASLLEEIGRERLVGAGSIGVDPELDKFMESYCRVLVRYKEELSRPFDEAASFLSSIQTQLSNLCSGGSSPAATATHSANPAISGAVAGHLRSSPAPPTPAISGAAPPSAGVAPTSAGAAPSSAGAARCWPCRPALRRRPDSGHLQRRPDPGHLRRRRPNLRRRRPNLCWRRPVLCCLWWSRAASLRSRSRS</sequence>
<organism evidence="6 7">
    <name type="scientific">Lolium multiflorum</name>
    <name type="common">Italian ryegrass</name>
    <name type="synonym">Lolium perenne subsp. multiflorum</name>
    <dbReference type="NCBI Taxonomy" id="4521"/>
    <lineage>
        <taxon>Eukaryota</taxon>
        <taxon>Viridiplantae</taxon>
        <taxon>Streptophyta</taxon>
        <taxon>Embryophyta</taxon>
        <taxon>Tracheophyta</taxon>
        <taxon>Spermatophyta</taxon>
        <taxon>Magnoliopsida</taxon>
        <taxon>Liliopsida</taxon>
        <taxon>Poales</taxon>
        <taxon>Poaceae</taxon>
        <taxon>BOP clade</taxon>
        <taxon>Pooideae</taxon>
        <taxon>Poodae</taxon>
        <taxon>Poeae</taxon>
        <taxon>Poeae Chloroplast Group 2 (Poeae type)</taxon>
        <taxon>Loliodinae</taxon>
        <taxon>Loliinae</taxon>
        <taxon>Lolium</taxon>
    </lineage>
</organism>
<dbReference type="Proteomes" id="UP001231189">
    <property type="component" value="Unassembled WGS sequence"/>
</dbReference>
<comment type="subcellular location">
    <subcellularLocation>
        <location evidence="1">Nucleus</location>
    </subcellularLocation>
</comment>
<accession>A0AAD8SVG5</accession>
<dbReference type="Pfam" id="PF03791">
    <property type="entry name" value="KNOX2"/>
    <property type="match status" value="1"/>
</dbReference>
<proteinExistence type="predicted"/>